<evidence type="ECO:0000313" key="3">
    <source>
        <dbReference type="Proteomes" id="UP001189429"/>
    </source>
</evidence>
<comment type="caution">
    <text evidence="2">The sequence shown here is derived from an EMBL/GenBank/DDBJ whole genome shotgun (WGS) entry which is preliminary data.</text>
</comment>
<reference evidence="2" key="1">
    <citation type="submission" date="2023-10" db="EMBL/GenBank/DDBJ databases">
        <authorList>
            <person name="Chen Y."/>
            <person name="Shah S."/>
            <person name="Dougan E. K."/>
            <person name="Thang M."/>
            <person name="Chan C."/>
        </authorList>
    </citation>
    <scope>NUCLEOTIDE SEQUENCE [LARGE SCALE GENOMIC DNA]</scope>
</reference>
<sequence>MLAPVTPAEPPPFSFCRLPPPFRRLSAAEAMAPPSILEGKGMAYGTRAAQRGATRGCTTGLFALGLRGRRADRTAEPPAGLRSRPRGSDHEPARAQHVRPSAAPAAQTCIPVLAKSVSMRVWHERV</sequence>
<evidence type="ECO:0000313" key="2">
    <source>
        <dbReference type="EMBL" id="CAK0879866.1"/>
    </source>
</evidence>
<dbReference type="Proteomes" id="UP001189429">
    <property type="component" value="Unassembled WGS sequence"/>
</dbReference>
<name>A0ABN9W5A8_9DINO</name>
<protein>
    <submittedName>
        <fullName evidence="2">Uncharacterized protein</fullName>
    </submittedName>
</protein>
<gene>
    <name evidence="2" type="ORF">PCOR1329_LOCUS63177</name>
</gene>
<feature type="region of interest" description="Disordered" evidence="1">
    <location>
        <begin position="68"/>
        <end position="105"/>
    </location>
</feature>
<dbReference type="EMBL" id="CAUYUJ010018010">
    <property type="protein sequence ID" value="CAK0879866.1"/>
    <property type="molecule type" value="Genomic_DNA"/>
</dbReference>
<proteinExistence type="predicted"/>
<organism evidence="2 3">
    <name type="scientific">Prorocentrum cordatum</name>
    <dbReference type="NCBI Taxonomy" id="2364126"/>
    <lineage>
        <taxon>Eukaryota</taxon>
        <taxon>Sar</taxon>
        <taxon>Alveolata</taxon>
        <taxon>Dinophyceae</taxon>
        <taxon>Prorocentrales</taxon>
        <taxon>Prorocentraceae</taxon>
        <taxon>Prorocentrum</taxon>
    </lineage>
</organism>
<accession>A0ABN9W5A8</accession>
<evidence type="ECO:0000256" key="1">
    <source>
        <dbReference type="SAM" id="MobiDB-lite"/>
    </source>
</evidence>
<keyword evidence="3" id="KW-1185">Reference proteome</keyword>